<dbReference type="AlphaFoldDB" id="A0A6S7BDB1"/>
<feature type="compositionally biased region" description="Polar residues" evidence="6">
    <location>
        <begin position="105"/>
        <end position="118"/>
    </location>
</feature>
<accession>A0A6S7BDB1</accession>
<keyword evidence="9" id="KW-1185">Reference proteome</keyword>
<dbReference type="InterPro" id="IPR018496">
    <property type="entry name" value="PsdUridine_synth_RsuA/RluB_CS"/>
</dbReference>
<name>A0A6S7BDB1_9BURK</name>
<dbReference type="FunFam" id="3.10.290.10:FF:000003">
    <property type="entry name" value="Pseudouridine synthase"/>
    <property type="match status" value="1"/>
</dbReference>
<feature type="domain" description="RNA-binding S4" evidence="7">
    <location>
        <begin position="435"/>
        <end position="495"/>
    </location>
</feature>
<evidence type="ECO:0000256" key="1">
    <source>
        <dbReference type="ARBA" id="ARBA00008348"/>
    </source>
</evidence>
<feature type="region of interest" description="Disordered" evidence="6">
    <location>
        <begin position="677"/>
        <end position="696"/>
    </location>
</feature>
<dbReference type="CDD" id="cd00165">
    <property type="entry name" value="S4"/>
    <property type="match status" value="1"/>
</dbReference>
<evidence type="ECO:0000256" key="3">
    <source>
        <dbReference type="ARBA" id="ARBA00023235"/>
    </source>
</evidence>
<feature type="compositionally biased region" description="Basic and acidic residues" evidence="6">
    <location>
        <begin position="135"/>
        <end position="149"/>
    </location>
</feature>
<evidence type="ECO:0000259" key="7">
    <source>
        <dbReference type="SMART" id="SM00363"/>
    </source>
</evidence>
<dbReference type="Gene3D" id="3.10.290.10">
    <property type="entry name" value="RNA-binding S4 domain"/>
    <property type="match status" value="1"/>
</dbReference>
<dbReference type="InterPro" id="IPR020094">
    <property type="entry name" value="TruA/RsuA/RluB/E/F_N"/>
</dbReference>
<evidence type="ECO:0000256" key="5">
    <source>
        <dbReference type="RuleBase" id="RU003887"/>
    </source>
</evidence>
<dbReference type="Pfam" id="PF01479">
    <property type="entry name" value="S4"/>
    <property type="match status" value="1"/>
</dbReference>
<dbReference type="CDD" id="cd02556">
    <property type="entry name" value="PseudoU_synth_RluB"/>
    <property type="match status" value="1"/>
</dbReference>
<dbReference type="PROSITE" id="PS01149">
    <property type="entry name" value="PSI_RSU"/>
    <property type="match status" value="1"/>
</dbReference>
<evidence type="ECO:0000256" key="4">
    <source>
        <dbReference type="PROSITE-ProRule" id="PRU00182"/>
    </source>
</evidence>
<dbReference type="PANTHER" id="PTHR47683:SF3">
    <property type="entry name" value="RIBOSOMAL LARGE SUBUNIT PSEUDOURIDINE SYNTHASE B"/>
    <property type="match status" value="1"/>
</dbReference>
<dbReference type="InterPro" id="IPR036986">
    <property type="entry name" value="S4_RNA-bd_sf"/>
</dbReference>
<reference evidence="8 9" key="1">
    <citation type="submission" date="2020-04" db="EMBL/GenBank/DDBJ databases">
        <authorList>
            <person name="De Canck E."/>
        </authorList>
    </citation>
    <scope>NUCLEOTIDE SEQUENCE [LARGE SCALE GENOMIC DNA]</scope>
    <source>
        <strain evidence="8 9">LMG 28138</strain>
    </source>
</reference>
<feature type="compositionally biased region" description="Low complexity" evidence="6">
    <location>
        <begin position="252"/>
        <end position="276"/>
    </location>
</feature>
<feature type="region of interest" description="Disordered" evidence="6">
    <location>
        <begin position="732"/>
        <end position="848"/>
    </location>
</feature>
<dbReference type="EMBL" id="CADIKM010000006">
    <property type="protein sequence ID" value="CAB3784936.1"/>
    <property type="molecule type" value="Genomic_DNA"/>
</dbReference>
<feature type="compositionally biased region" description="Basic residues" evidence="6">
    <location>
        <begin position="20"/>
        <end position="29"/>
    </location>
</feature>
<feature type="compositionally biased region" description="Basic and acidic residues" evidence="6">
    <location>
        <begin position="419"/>
        <end position="433"/>
    </location>
</feature>
<feature type="compositionally biased region" description="Basic residues" evidence="6">
    <location>
        <begin position="152"/>
        <end position="167"/>
    </location>
</feature>
<dbReference type="InterPro" id="IPR002942">
    <property type="entry name" value="S4_RNA-bd"/>
</dbReference>
<dbReference type="GO" id="GO:0120159">
    <property type="term" value="F:rRNA pseudouridine synthase activity"/>
    <property type="evidence" value="ECO:0007669"/>
    <property type="project" value="UniProtKB-ARBA"/>
</dbReference>
<dbReference type="InterPro" id="IPR050343">
    <property type="entry name" value="RsuA_PseudoU_synthase"/>
</dbReference>
<keyword evidence="2 4" id="KW-0694">RNA-binding</keyword>
<dbReference type="PANTHER" id="PTHR47683">
    <property type="entry name" value="PSEUDOURIDINE SYNTHASE FAMILY PROTEIN-RELATED"/>
    <property type="match status" value="1"/>
</dbReference>
<dbReference type="NCBIfam" id="NF007976">
    <property type="entry name" value="PRK10700.1"/>
    <property type="match status" value="1"/>
</dbReference>
<organism evidence="8 9">
    <name type="scientific">Pararobbsia alpina</name>
    <dbReference type="NCBI Taxonomy" id="621374"/>
    <lineage>
        <taxon>Bacteria</taxon>
        <taxon>Pseudomonadati</taxon>
        <taxon>Pseudomonadota</taxon>
        <taxon>Betaproteobacteria</taxon>
        <taxon>Burkholderiales</taxon>
        <taxon>Burkholderiaceae</taxon>
        <taxon>Pararobbsia</taxon>
    </lineage>
</organism>
<dbReference type="PROSITE" id="PS50889">
    <property type="entry name" value="S4"/>
    <property type="match status" value="1"/>
</dbReference>
<keyword evidence="3 5" id="KW-0413">Isomerase</keyword>
<evidence type="ECO:0000313" key="9">
    <source>
        <dbReference type="Proteomes" id="UP000494115"/>
    </source>
</evidence>
<dbReference type="InterPro" id="IPR006145">
    <property type="entry name" value="PsdUridine_synth_RsuA/RluA"/>
</dbReference>
<feature type="compositionally biased region" description="Low complexity" evidence="6">
    <location>
        <begin position="189"/>
        <end position="205"/>
    </location>
</feature>
<feature type="compositionally biased region" description="Gly residues" evidence="6">
    <location>
        <begin position="822"/>
        <end position="838"/>
    </location>
</feature>
<dbReference type="SUPFAM" id="SSF55174">
    <property type="entry name" value="Alpha-L RNA-binding motif"/>
    <property type="match status" value="1"/>
</dbReference>
<dbReference type="SUPFAM" id="SSF55120">
    <property type="entry name" value="Pseudouridine synthase"/>
    <property type="match status" value="1"/>
</dbReference>
<feature type="compositionally biased region" description="Basic and acidic residues" evidence="6">
    <location>
        <begin position="1"/>
        <end position="19"/>
    </location>
</feature>
<dbReference type="SMART" id="SM00363">
    <property type="entry name" value="S4"/>
    <property type="match status" value="1"/>
</dbReference>
<dbReference type="InterPro" id="IPR000748">
    <property type="entry name" value="PsdUridine_synth_RsuA/RluB/E/F"/>
</dbReference>
<dbReference type="GO" id="GO:0003723">
    <property type="term" value="F:RNA binding"/>
    <property type="evidence" value="ECO:0007669"/>
    <property type="project" value="UniProtKB-KW"/>
</dbReference>
<dbReference type="Gene3D" id="3.30.70.580">
    <property type="entry name" value="Pseudouridine synthase I, catalytic domain, N-terminal subdomain"/>
    <property type="match status" value="1"/>
</dbReference>
<dbReference type="Proteomes" id="UP000494115">
    <property type="component" value="Unassembled WGS sequence"/>
</dbReference>
<evidence type="ECO:0000313" key="8">
    <source>
        <dbReference type="EMBL" id="CAB3784936.1"/>
    </source>
</evidence>
<comment type="similarity">
    <text evidence="1 5">Belongs to the pseudouridine synthase RsuA family.</text>
</comment>
<dbReference type="GO" id="GO:0000455">
    <property type="term" value="P:enzyme-directed rRNA pseudouridine synthesis"/>
    <property type="evidence" value="ECO:0007669"/>
    <property type="project" value="UniProtKB-ARBA"/>
</dbReference>
<gene>
    <name evidence="8" type="ORF">LMG28138_01909</name>
</gene>
<evidence type="ECO:0000256" key="2">
    <source>
        <dbReference type="ARBA" id="ARBA00022884"/>
    </source>
</evidence>
<dbReference type="Pfam" id="PF00849">
    <property type="entry name" value="PseudoU_synth_2"/>
    <property type="match status" value="1"/>
</dbReference>
<dbReference type="GO" id="GO:0005829">
    <property type="term" value="C:cytosol"/>
    <property type="evidence" value="ECO:0007669"/>
    <property type="project" value="UniProtKB-ARBA"/>
</dbReference>
<proteinExistence type="inferred from homology"/>
<sequence>MKDDQQNDSPEHRDDDARPVRVRASRAKPVKAEAAVPVESGEQRAGESAGAGESPVAAPARKTRRAAVKPAPASEQPVVDAAERRDEPAVVEAVKRRGRAAAGSAEQSAEISTVSSAEASDRFSGESNEQGEQTGGERTEAGERGERGARSGLRRGPRSLIARRRASKAKDAEGGDVTAEASRSEAGFTSDSASGSASASDTQSTRRGAHDDASSQSGEHAGDADGNVAAESREGHGRRSNSTPRAPRRGRNAAAAAVQDSASPVQSSGLPQSFDSNADDDADFGTNGNVIEPGADASGARETSGEGAEPRGRRNSRDAGAGRGNRGDSNANAGDRQGRGRNSGPRQGAANGEAREGGPRSNNGRQAGGNGTGKATSAGDAAGRVDAEDLFAYVSSPAFDADNSGGSGVRAPMLRRGRKPAEKPKRVLSPDDDAPKLHKVLAEAGMGSRREMEELIIAGRVSVNGEPAHIGQRIMPTDQVRINGKPVKRKIQNKPPRVLIYHKPTGEIVSHSDPEGRASVFDKLPTMKTAKWLAVGRLDFNTEGLLLLTTSGDLANRFMHPRYSVEREYAVRVIGELAEGSRQKLLSGVELEDGPANFLRIADGGGEGTNRWYHVALAEGRNREVRRMFEAVGLTVSRLIRTRHGPVTLPRGLKRGRWEELEDNQVRALLGAVGLKAPVEERGGPRGAAQPRRQPDPMQTALGFAAETANAGANRFGPRGPRRANQATFAGVFTGTPRNTANLPDNIGNRAPRKGEGAGGPGAGSRGNAGGYGARGGGGTGAGGGYGGGRPGGNGNFAGGRSSGGGGGNGNARGNGRDNRGNAGGPAGGTGEGGGNPRGGQRNRSRTR</sequence>
<feature type="compositionally biased region" description="Gly residues" evidence="6">
    <location>
        <begin position="757"/>
        <end position="813"/>
    </location>
</feature>
<dbReference type="NCBIfam" id="TIGR00093">
    <property type="entry name" value="pseudouridine synthase"/>
    <property type="match status" value="1"/>
</dbReference>
<dbReference type="EC" id="5.4.99.-" evidence="5"/>
<dbReference type="InterPro" id="IPR042092">
    <property type="entry name" value="PsdUridine_s_RsuA/RluB/E/F_cat"/>
</dbReference>
<evidence type="ECO:0000256" key="6">
    <source>
        <dbReference type="SAM" id="MobiDB-lite"/>
    </source>
</evidence>
<feature type="region of interest" description="Disordered" evidence="6">
    <location>
        <begin position="1"/>
        <end position="380"/>
    </location>
</feature>
<feature type="region of interest" description="Disordered" evidence="6">
    <location>
        <begin position="397"/>
        <end position="433"/>
    </location>
</feature>
<dbReference type="InterPro" id="IPR020103">
    <property type="entry name" value="PsdUridine_synth_cat_dom_sf"/>
</dbReference>
<feature type="compositionally biased region" description="Basic and acidic residues" evidence="6">
    <location>
        <begin position="308"/>
        <end position="317"/>
    </location>
</feature>
<dbReference type="FunFam" id="3.30.70.1560:FF:000001">
    <property type="entry name" value="Pseudouridine synthase"/>
    <property type="match status" value="1"/>
</dbReference>
<dbReference type="Gene3D" id="3.30.70.1560">
    <property type="entry name" value="Alpha-L RNA-binding motif"/>
    <property type="match status" value="1"/>
</dbReference>
<protein>
    <recommendedName>
        <fullName evidence="5">Pseudouridine synthase</fullName>
        <ecNumber evidence="5">5.4.99.-</ecNumber>
    </recommendedName>
</protein>